<evidence type="ECO:0000256" key="2">
    <source>
        <dbReference type="ARBA" id="ARBA00022553"/>
    </source>
</evidence>
<evidence type="ECO:0000256" key="8">
    <source>
        <dbReference type="PROSITE-ProRule" id="PRU00169"/>
    </source>
</evidence>
<proteinExistence type="predicted"/>
<keyword evidence="2 8" id="KW-0597">Phosphoprotein</keyword>
<dbReference type="SUPFAM" id="SSF52172">
    <property type="entry name" value="CheY-like"/>
    <property type="match status" value="1"/>
</dbReference>
<feature type="modified residue" description="4-aspartylphosphate" evidence="8">
    <location>
        <position position="52"/>
    </location>
</feature>
<dbReference type="FunFam" id="1.10.10.10:FF:000018">
    <property type="entry name" value="DNA-binding response regulator ResD"/>
    <property type="match status" value="1"/>
</dbReference>
<sequence>MLNILVAEDDLRILRLISDFLKNDNYNVYQATNGKEALDIFKKEKISLVILDIMMPIYDGWHVCKEIRKESDIPILILTAKDSDSDELFGFDSGADEYISKPFNPVLLLARVKNLLKRIEVQKQIKKNSDEKQKTNLLNYEDISLDVDNKLMIINNETIELKPKEYDLIVLFIKNKGRLFERENLLDIVWGYDYLGDPRTLDTHINRLRNKLGEKSYLLKTVRGFGYKFGGE</sequence>
<dbReference type="RefSeq" id="WP_092724824.1">
    <property type="nucleotide sequence ID" value="NZ_FNGW01000003.1"/>
</dbReference>
<evidence type="ECO:0000313" key="12">
    <source>
        <dbReference type="EMBL" id="SDL70254.1"/>
    </source>
</evidence>
<keyword evidence="5 9" id="KW-0238">DNA-binding</keyword>
<dbReference type="Pfam" id="PF00486">
    <property type="entry name" value="Trans_reg_C"/>
    <property type="match status" value="1"/>
</dbReference>
<evidence type="ECO:0000256" key="6">
    <source>
        <dbReference type="ARBA" id="ARBA00023163"/>
    </source>
</evidence>
<evidence type="ECO:0000256" key="7">
    <source>
        <dbReference type="ARBA" id="ARBA00024867"/>
    </source>
</evidence>
<reference evidence="12 13" key="1">
    <citation type="submission" date="2016-10" db="EMBL/GenBank/DDBJ databases">
        <authorList>
            <person name="de Groot N.N."/>
        </authorList>
    </citation>
    <scope>NUCLEOTIDE SEQUENCE [LARGE SCALE GENOMIC DNA]</scope>
    <source>
        <strain evidence="12 13">DSM 797</strain>
    </source>
</reference>
<dbReference type="SMART" id="SM00862">
    <property type="entry name" value="Trans_reg_C"/>
    <property type="match status" value="1"/>
</dbReference>
<dbReference type="InterPro" id="IPR001867">
    <property type="entry name" value="OmpR/PhoB-type_DNA-bd"/>
</dbReference>
<dbReference type="CDD" id="cd00383">
    <property type="entry name" value="trans_reg_C"/>
    <property type="match status" value="1"/>
</dbReference>
<keyword evidence="6" id="KW-0804">Transcription</keyword>
<dbReference type="AlphaFoldDB" id="A0A1G9M7Z1"/>
<evidence type="ECO:0000259" key="11">
    <source>
        <dbReference type="PROSITE" id="PS51755"/>
    </source>
</evidence>
<evidence type="ECO:0000256" key="4">
    <source>
        <dbReference type="ARBA" id="ARBA00023015"/>
    </source>
</evidence>
<evidence type="ECO:0000256" key="1">
    <source>
        <dbReference type="ARBA" id="ARBA00018672"/>
    </source>
</evidence>
<dbReference type="GO" id="GO:0006355">
    <property type="term" value="P:regulation of DNA-templated transcription"/>
    <property type="evidence" value="ECO:0007669"/>
    <property type="project" value="InterPro"/>
</dbReference>
<protein>
    <recommendedName>
        <fullName evidence="1">Stage 0 sporulation protein A homolog</fullName>
    </recommendedName>
</protein>
<feature type="DNA-binding region" description="OmpR/PhoB-type" evidence="9">
    <location>
        <begin position="135"/>
        <end position="231"/>
    </location>
</feature>
<dbReference type="GO" id="GO:0032993">
    <property type="term" value="C:protein-DNA complex"/>
    <property type="evidence" value="ECO:0007669"/>
    <property type="project" value="TreeGrafter"/>
</dbReference>
<organism evidence="12 13">
    <name type="scientific">Romboutsia lituseburensis DSM 797</name>
    <dbReference type="NCBI Taxonomy" id="1121325"/>
    <lineage>
        <taxon>Bacteria</taxon>
        <taxon>Bacillati</taxon>
        <taxon>Bacillota</taxon>
        <taxon>Clostridia</taxon>
        <taxon>Peptostreptococcales</taxon>
        <taxon>Peptostreptococcaceae</taxon>
        <taxon>Romboutsia</taxon>
    </lineage>
</organism>
<evidence type="ECO:0000256" key="9">
    <source>
        <dbReference type="PROSITE-ProRule" id="PRU01091"/>
    </source>
</evidence>
<dbReference type="InterPro" id="IPR039420">
    <property type="entry name" value="WalR-like"/>
</dbReference>
<dbReference type="CDD" id="cd17574">
    <property type="entry name" value="REC_OmpR"/>
    <property type="match status" value="1"/>
</dbReference>
<evidence type="ECO:0000313" key="13">
    <source>
        <dbReference type="Proteomes" id="UP000199068"/>
    </source>
</evidence>
<feature type="domain" description="OmpR/PhoB-type" evidence="11">
    <location>
        <begin position="135"/>
        <end position="231"/>
    </location>
</feature>
<keyword evidence="3" id="KW-0902">Two-component regulatory system</keyword>
<dbReference type="Proteomes" id="UP000199068">
    <property type="component" value="Unassembled WGS sequence"/>
</dbReference>
<dbReference type="FunFam" id="3.40.50.2300:FF:000001">
    <property type="entry name" value="DNA-binding response regulator PhoB"/>
    <property type="match status" value="1"/>
</dbReference>
<dbReference type="Gene3D" id="3.40.50.2300">
    <property type="match status" value="1"/>
</dbReference>
<dbReference type="PROSITE" id="PS50110">
    <property type="entry name" value="RESPONSE_REGULATORY"/>
    <property type="match status" value="1"/>
</dbReference>
<dbReference type="GO" id="GO:0000976">
    <property type="term" value="F:transcription cis-regulatory region binding"/>
    <property type="evidence" value="ECO:0007669"/>
    <property type="project" value="TreeGrafter"/>
</dbReference>
<dbReference type="PANTHER" id="PTHR48111:SF73">
    <property type="entry name" value="ALKALINE PHOSPHATASE SYNTHESIS TRANSCRIPTIONAL REGULATORY PROTEIN PHOP"/>
    <property type="match status" value="1"/>
</dbReference>
<dbReference type="STRING" id="1121325.SAMN04515677_103112"/>
<dbReference type="InterPro" id="IPR036388">
    <property type="entry name" value="WH-like_DNA-bd_sf"/>
</dbReference>
<comment type="function">
    <text evidence="7">May play the central regulatory role in sporulation. It may be an element of the effector pathway responsible for the activation of sporulation genes in response to nutritional stress. Spo0A may act in concert with spo0H (a sigma factor) to control the expression of some genes that are critical to the sporulation process.</text>
</comment>
<accession>A0A1G9M7Z1</accession>
<evidence type="ECO:0000256" key="5">
    <source>
        <dbReference type="ARBA" id="ARBA00023125"/>
    </source>
</evidence>
<dbReference type="GO" id="GO:0000156">
    <property type="term" value="F:phosphorelay response regulator activity"/>
    <property type="evidence" value="ECO:0007669"/>
    <property type="project" value="TreeGrafter"/>
</dbReference>
<dbReference type="EMBL" id="FNGW01000003">
    <property type="protein sequence ID" value="SDL70254.1"/>
    <property type="molecule type" value="Genomic_DNA"/>
</dbReference>
<dbReference type="Gene3D" id="6.10.250.690">
    <property type="match status" value="1"/>
</dbReference>
<feature type="domain" description="Response regulatory" evidence="10">
    <location>
        <begin position="3"/>
        <end position="116"/>
    </location>
</feature>
<keyword evidence="13" id="KW-1185">Reference proteome</keyword>
<name>A0A1G9M7Z1_9FIRM</name>
<dbReference type="PROSITE" id="PS51755">
    <property type="entry name" value="OMPR_PHOB"/>
    <property type="match status" value="1"/>
</dbReference>
<dbReference type="GO" id="GO:0005829">
    <property type="term" value="C:cytosol"/>
    <property type="evidence" value="ECO:0007669"/>
    <property type="project" value="TreeGrafter"/>
</dbReference>
<dbReference type="Pfam" id="PF00072">
    <property type="entry name" value="Response_reg"/>
    <property type="match status" value="1"/>
</dbReference>
<dbReference type="InterPro" id="IPR011006">
    <property type="entry name" value="CheY-like_superfamily"/>
</dbReference>
<evidence type="ECO:0000259" key="10">
    <source>
        <dbReference type="PROSITE" id="PS50110"/>
    </source>
</evidence>
<evidence type="ECO:0000256" key="3">
    <source>
        <dbReference type="ARBA" id="ARBA00023012"/>
    </source>
</evidence>
<dbReference type="InterPro" id="IPR001789">
    <property type="entry name" value="Sig_transdc_resp-reg_receiver"/>
</dbReference>
<dbReference type="PANTHER" id="PTHR48111">
    <property type="entry name" value="REGULATOR OF RPOS"/>
    <property type="match status" value="1"/>
</dbReference>
<keyword evidence="4" id="KW-0805">Transcription regulation</keyword>
<gene>
    <name evidence="12" type="ORF">SAMN04515677_103112</name>
</gene>
<dbReference type="Gene3D" id="1.10.10.10">
    <property type="entry name" value="Winged helix-like DNA-binding domain superfamily/Winged helix DNA-binding domain"/>
    <property type="match status" value="1"/>
</dbReference>
<dbReference type="SMART" id="SM00448">
    <property type="entry name" value="REC"/>
    <property type="match status" value="1"/>
</dbReference>